<organism evidence="7 8">
    <name type="scientific">Rouxiella aceris</name>
    <dbReference type="NCBI Taxonomy" id="2703884"/>
    <lineage>
        <taxon>Bacteria</taxon>
        <taxon>Pseudomonadati</taxon>
        <taxon>Pseudomonadota</taxon>
        <taxon>Gammaproteobacteria</taxon>
        <taxon>Enterobacterales</taxon>
        <taxon>Yersiniaceae</taxon>
        <taxon>Rouxiella</taxon>
    </lineage>
</organism>
<reference evidence="7 8" key="2">
    <citation type="submission" date="2020-06" db="EMBL/GenBank/DDBJ databases">
        <title>Polyphasic characterization of a Rahnella strain isolated from tree sap.</title>
        <authorList>
            <person name="Kim I.S."/>
        </authorList>
    </citation>
    <scope>NUCLEOTIDE SEQUENCE [LARGE SCALE GENOMIC DNA]</scope>
    <source>
        <strain evidence="7 8">SAP-1</strain>
    </source>
</reference>
<dbReference type="SUPFAM" id="SSF103473">
    <property type="entry name" value="MFS general substrate transporter"/>
    <property type="match status" value="1"/>
</dbReference>
<dbReference type="GO" id="GO:0022857">
    <property type="term" value="F:transmembrane transporter activity"/>
    <property type="evidence" value="ECO:0007669"/>
    <property type="project" value="InterPro"/>
</dbReference>
<feature type="transmembrane region" description="Helical" evidence="6">
    <location>
        <begin position="300"/>
        <end position="321"/>
    </location>
</feature>
<dbReference type="Pfam" id="PF07690">
    <property type="entry name" value="MFS_1"/>
    <property type="match status" value="1"/>
</dbReference>
<dbReference type="Proteomes" id="UP000585363">
    <property type="component" value="Unassembled WGS sequence"/>
</dbReference>
<reference evidence="7 8" key="1">
    <citation type="submission" date="2020-01" db="EMBL/GenBank/DDBJ databases">
        <authorList>
            <person name="Lee S.D."/>
        </authorList>
    </citation>
    <scope>NUCLEOTIDE SEQUENCE [LARGE SCALE GENOMIC DNA]</scope>
    <source>
        <strain evidence="7 8">SAP-1</strain>
    </source>
</reference>
<dbReference type="EMBL" id="JAADJU010000005">
    <property type="protein sequence ID" value="NMP27426.1"/>
    <property type="molecule type" value="Genomic_DNA"/>
</dbReference>
<keyword evidence="8" id="KW-1185">Reference proteome</keyword>
<feature type="transmembrane region" description="Helical" evidence="6">
    <location>
        <begin position="17"/>
        <end position="38"/>
    </location>
</feature>
<evidence type="ECO:0000256" key="2">
    <source>
        <dbReference type="ARBA" id="ARBA00022475"/>
    </source>
</evidence>
<keyword evidence="2" id="KW-1003">Cell membrane</keyword>
<feature type="transmembrane region" description="Helical" evidence="6">
    <location>
        <begin position="79"/>
        <end position="99"/>
    </location>
</feature>
<feature type="transmembrane region" description="Helical" evidence="6">
    <location>
        <begin position="216"/>
        <end position="236"/>
    </location>
</feature>
<feature type="transmembrane region" description="Helical" evidence="6">
    <location>
        <begin position="342"/>
        <end position="360"/>
    </location>
</feature>
<dbReference type="AlphaFoldDB" id="A0A848MJF8"/>
<evidence type="ECO:0000256" key="3">
    <source>
        <dbReference type="ARBA" id="ARBA00022692"/>
    </source>
</evidence>
<comment type="subcellular location">
    <subcellularLocation>
        <location evidence="1">Cell membrane</location>
        <topology evidence="1">Multi-pass membrane protein</topology>
    </subcellularLocation>
</comment>
<dbReference type="Gene3D" id="1.20.1250.20">
    <property type="entry name" value="MFS general substrate transporter like domains"/>
    <property type="match status" value="1"/>
</dbReference>
<accession>A0A848MJF8</accession>
<feature type="transmembrane region" description="Helical" evidence="6">
    <location>
        <begin position="366"/>
        <end position="387"/>
    </location>
</feature>
<evidence type="ECO:0000256" key="6">
    <source>
        <dbReference type="SAM" id="Phobius"/>
    </source>
</evidence>
<protein>
    <submittedName>
        <fullName evidence="7">MFS transporter</fullName>
    </submittedName>
</protein>
<dbReference type="PANTHER" id="PTHR23513">
    <property type="entry name" value="INTEGRAL MEMBRANE EFFLUX PROTEIN-RELATED"/>
    <property type="match status" value="1"/>
</dbReference>
<dbReference type="InterPro" id="IPR036259">
    <property type="entry name" value="MFS_trans_sf"/>
</dbReference>
<comment type="caution">
    <text evidence="7">The sequence shown here is derived from an EMBL/GenBank/DDBJ whole genome shotgun (WGS) entry which is preliminary data.</text>
</comment>
<dbReference type="RefSeq" id="WP_169403136.1">
    <property type="nucleotide sequence ID" value="NZ_JAADJU010000005.1"/>
</dbReference>
<evidence type="ECO:0000313" key="7">
    <source>
        <dbReference type="EMBL" id="NMP27426.1"/>
    </source>
</evidence>
<keyword evidence="4 6" id="KW-1133">Transmembrane helix</keyword>
<feature type="transmembrane region" description="Helical" evidence="6">
    <location>
        <begin position="248"/>
        <end position="267"/>
    </location>
</feature>
<dbReference type="InterPro" id="IPR011701">
    <property type="entry name" value="MFS"/>
</dbReference>
<name>A0A848MJF8_9GAMM</name>
<feature type="transmembrane region" description="Helical" evidence="6">
    <location>
        <begin position="276"/>
        <end position="294"/>
    </location>
</feature>
<evidence type="ECO:0000313" key="8">
    <source>
        <dbReference type="Proteomes" id="UP000585363"/>
    </source>
</evidence>
<feature type="transmembrane region" description="Helical" evidence="6">
    <location>
        <begin position="177"/>
        <end position="195"/>
    </location>
</feature>
<proteinExistence type="predicted"/>
<keyword evidence="5 6" id="KW-0472">Membrane</keyword>
<dbReference type="PANTHER" id="PTHR23513:SF6">
    <property type="entry name" value="MAJOR FACILITATOR SUPERFAMILY ASSOCIATED DOMAIN-CONTAINING PROTEIN"/>
    <property type="match status" value="1"/>
</dbReference>
<feature type="transmembrane region" description="Helical" evidence="6">
    <location>
        <begin position="138"/>
        <end position="165"/>
    </location>
</feature>
<sequence length="391" mass="42218">MFSILVRSVKTYDWLRTLLLALICSSVGSGLTFIMVFAELARLHAGPSSFAIAFILSTSPGLLGSIIGKALLQQGETKYCLIAAECIGALGLLIPWYGLRHDSVAFLQLAGIASSIAAGMTLPAINHYTKAKLAPEDIGAGALIDTLVFACQVLFGIGIGAFIYGKVSSDTYLLVNLINYLLAILFIASLPRLASFTHERGRAHCLPRELSAKQRASLYLLPALAMTGAPAMSLLPTLIKTDNSEQETLLLLLFARSLGQLLGPFLVKEDRYKNQSALFIIGCLAAFIICYIFVPFSPLVTISLLLVFLAHIFSNIIYSIGWYSLLTHFEKHQVAAASASSYRKQIIIGAAVSIVAGWLAERIGSHSSLIFCSGVGLLLSSTLILYVKRRQ</sequence>
<gene>
    <name evidence="7" type="ORF">GW590_11170</name>
</gene>
<feature type="transmembrane region" description="Helical" evidence="6">
    <location>
        <begin position="50"/>
        <end position="72"/>
    </location>
</feature>
<feature type="transmembrane region" description="Helical" evidence="6">
    <location>
        <begin position="105"/>
        <end position="126"/>
    </location>
</feature>
<dbReference type="GO" id="GO:0005886">
    <property type="term" value="C:plasma membrane"/>
    <property type="evidence" value="ECO:0007669"/>
    <property type="project" value="UniProtKB-SubCell"/>
</dbReference>
<keyword evidence="3 6" id="KW-0812">Transmembrane</keyword>
<evidence type="ECO:0000256" key="1">
    <source>
        <dbReference type="ARBA" id="ARBA00004651"/>
    </source>
</evidence>
<evidence type="ECO:0000256" key="4">
    <source>
        <dbReference type="ARBA" id="ARBA00022989"/>
    </source>
</evidence>
<evidence type="ECO:0000256" key="5">
    <source>
        <dbReference type="ARBA" id="ARBA00023136"/>
    </source>
</evidence>